<feature type="active site" description="Nucleophile" evidence="4">
    <location>
        <position position="31"/>
    </location>
</feature>
<dbReference type="GO" id="GO:1990481">
    <property type="term" value="P:mRNA pseudouridine synthesis"/>
    <property type="evidence" value="ECO:0007669"/>
    <property type="project" value="TreeGrafter"/>
</dbReference>
<reference evidence="9" key="2">
    <citation type="submission" date="2008-08" db="EMBL/GenBank/DDBJ databases">
        <authorList>
            <consortium name="Diatom Consortium"/>
            <person name="Grigoriev I."/>
            <person name="Grimwood J."/>
            <person name="Kuo A."/>
            <person name="Otillar R.P."/>
            <person name="Salamov A."/>
            <person name="Detter J.C."/>
            <person name="Lindquist E."/>
            <person name="Shapiro H."/>
            <person name="Lucas S."/>
            <person name="Glavina del Rio T."/>
            <person name="Pitluck S."/>
            <person name="Rokhsar D."/>
            <person name="Bowler C."/>
        </authorList>
    </citation>
    <scope>GENOME REANNOTATION</scope>
    <source>
        <strain evidence="9">CCAP 1055/1</strain>
    </source>
</reference>
<reference evidence="8 9" key="1">
    <citation type="journal article" date="2008" name="Nature">
        <title>The Phaeodactylum genome reveals the evolutionary history of diatom genomes.</title>
        <authorList>
            <person name="Bowler C."/>
            <person name="Allen A.E."/>
            <person name="Badger J.H."/>
            <person name="Grimwood J."/>
            <person name="Jabbari K."/>
            <person name="Kuo A."/>
            <person name="Maheswari U."/>
            <person name="Martens C."/>
            <person name="Maumus F."/>
            <person name="Otillar R.P."/>
            <person name="Rayko E."/>
            <person name="Salamov A."/>
            <person name="Vandepoele K."/>
            <person name="Beszteri B."/>
            <person name="Gruber A."/>
            <person name="Heijde M."/>
            <person name="Katinka M."/>
            <person name="Mock T."/>
            <person name="Valentin K."/>
            <person name="Verret F."/>
            <person name="Berges J.A."/>
            <person name="Brownlee C."/>
            <person name="Cadoret J.P."/>
            <person name="Chiovitti A."/>
            <person name="Choi C.J."/>
            <person name="Coesel S."/>
            <person name="De Martino A."/>
            <person name="Detter J.C."/>
            <person name="Durkin C."/>
            <person name="Falciatore A."/>
            <person name="Fournet J."/>
            <person name="Haruta M."/>
            <person name="Huysman M.J."/>
            <person name="Jenkins B.D."/>
            <person name="Jiroutova K."/>
            <person name="Jorgensen R.E."/>
            <person name="Joubert Y."/>
            <person name="Kaplan A."/>
            <person name="Kroger N."/>
            <person name="Kroth P.G."/>
            <person name="La Roche J."/>
            <person name="Lindquist E."/>
            <person name="Lommer M."/>
            <person name="Martin-Jezequel V."/>
            <person name="Lopez P.J."/>
            <person name="Lucas S."/>
            <person name="Mangogna M."/>
            <person name="McGinnis K."/>
            <person name="Medlin L.K."/>
            <person name="Montsant A."/>
            <person name="Oudot-Le Secq M.P."/>
            <person name="Napoli C."/>
            <person name="Obornik M."/>
            <person name="Parker M.S."/>
            <person name="Petit J.L."/>
            <person name="Porcel B.M."/>
            <person name="Poulsen N."/>
            <person name="Robison M."/>
            <person name="Rychlewski L."/>
            <person name="Rynearson T.A."/>
            <person name="Schmutz J."/>
            <person name="Shapiro H."/>
            <person name="Siaut M."/>
            <person name="Stanley M."/>
            <person name="Sussman M.R."/>
            <person name="Taylor A.R."/>
            <person name="Vardi A."/>
            <person name="von Dassow P."/>
            <person name="Vyverman W."/>
            <person name="Willis A."/>
            <person name="Wyrwicz L.S."/>
            <person name="Rokhsar D.S."/>
            <person name="Weissenbach J."/>
            <person name="Armbrust E.V."/>
            <person name="Green B.R."/>
            <person name="Van de Peer Y."/>
            <person name="Grigoriev I.V."/>
        </authorList>
    </citation>
    <scope>NUCLEOTIDE SEQUENCE [LARGE SCALE GENOMIC DNA]</scope>
    <source>
        <strain evidence="8 9">CCAP 1055/1</strain>
    </source>
</reference>
<dbReference type="OrthoDB" id="25767at2759"/>
<feature type="non-terminal residue" evidence="8">
    <location>
        <position position="216"/>
    </location>
</feature>
<dbReference type="InParanoid" id="B7FYG8"/>
<comment type="similarity">
    <text evidence="1 6">Belongs to the tRNA pseudouridine synthase TruA family.</text>
</comment>
<evidence type="ECO:0000259" key="7">
    <source>
        <dbReference type="Pfam" id="PF01416"/>
    </source>
</evidence>
<dbReference type="Gene3D" id="3.30.70.580">
    <property type="entry name" value="Pseudouridine synthase I, catalytic domain, N-terminal subdomain"/>
    <property type="match status" value="1"/>
</dbReference>
<evidence type="ECO:0000256" key="4">
    <source>
        <dbReference type="PIRSR" id="PIRSR001430-1"/>
    </source>
</evidence>
<dbReference type="NCBIfam" id="TIGR00071">
    <property type="entry name" value="hisT_truA"/>
    <property type="match status" value="1"/>
</dbReference>
<dbReference type="GO" id="GO:0031119">
    <property type="term" value="P:tRNA pseudouridine synthesis"/>
    <property type="evidence" value="ECO:0007669"/>
    <property type="project" value="TreeGrafter"/>
</dbReference>
<dbReference type="EMBL" id="CM000610">
    <property type="protein sequence ID" value="EEC48723.1"/>
    <property type="molecule type" value="Genomic_DNA"/>
</dbReference>
<dbReference type="InterPro" id="IPR020094">
    <property type="entry name" value="TruA/RsuA/RluB/E/F_N"/>
</dbReference>
<feature type="non-terminal residue" evidence="8">
    <location>
        <position position="1"/>
    </location>
</feature>
<dbReference type="PIRSF" id="PIRSF001430">
    <property type="entry name" value="tRNA_psdUrid_synth"/>
    <property type="match status" value="1"/>
</dbReference>
<evidence type="ECO:0000256" key="1">
    <source>
        <dbReference type="ARBA" id="ARBA00009375"/>
    </source>
</evidence>
<keyword evidence="2 6" id="KW-0819">tRNA processing</keyword>
<accession>B7FYG8</accession>
<evidence type="ECO:0000256" key="5">
    <source>
        <dbReference type="PIRSR" id="PIRSR001430-2"/>
    </source>
</evidence>
<sequence>SVEKALFRALRTSRLVESRASSGYSRCGRTDKGVSAAGQQTDPPLRQQRALREHAYDKILNNLLPDDIRVLGWIPVSDDFSARFSATSRTYRYFFRRRRTLDVEAMRQGLHRMQGTHDFRNFCKMDVEKVYNFERRIDKAEIVNMERDTGVSYFLIVGQAFLWHQIRYMASILFAIGQGLETPELVTAMLDIAQNPGKPAYPLADEQPLVLHDCGY</sequence>
<dbReference type="FunCoup" id="B7FYG8">
    <property type="interactions" value="154"/>
</dbReference>
<dbReference type="KEGG" id="pti:PHATRDRAFT_5217"/>
<dbReference type="PaxDb" id="2850-Phatr5217"/>
<dbReference type="Gene3D" id="3.30.70.660">
    <property type="entry name" value="Pseudouridine synthase I, catalytic domain, C-terminal subdomain"/>
    <property type="match status" value="1"/>
</dbReference>
<evidence type="ECO:0000256" key="3">
    <source>
        <dbReference type="ARBA" id="ARBA00023235"/>
    </source>
</evidence>
<evidence type="ECO:0000256" key="2">
    <source>
        <dbReference type="ARBA" id="ARBA00022694"/>
    </source>
</evidence>
<dbReference type="PANTHER" id="PTHR11142">
    <property type="entry name" value="PSEUDOURIDYLATE SYNTHASE"/>
    <property type="match status" value="1"/>
</dbReference>
<dbReference type="GO" id="GO:0160147">
    <property type="term" value="F:tRNA pseudouridine(38-40) synthase activity"/>
    <property type="evidence" value="ECO:0007669"/>
    <property type="project" value="UniProtKB-EC"/>
</dbReference>
<evidence type="ECO:0000256" key="6">
    <source>
        <dbReference type="RuleBase" id="RU003792"/>
    </source>
</evidence>
<dbReference type="InterPro" id="IPR020097">
    <property type="entry name" value="PsdUridine_synth_TruA_a/b_dom"/>
</dbReference>
<dbReference type="AlphaFoldDB" id="B7FYG8"/>
<feature type="binding site" evidence="5">
    <location>
        <position position="91"/>
    </location>
    <ligand>
        <name>substrate</name>
    </ligand>
</feature>
<dbReference type="GO" id="GO:0003723">
    <property type="term" value="F:RNA binding"/>
    <property type="evidence" value="ECO:0007669"/>
    <property type="project" value="InterPro"/>
</dbReference>
<dbReference type="EC" id="5.4.99.12" evidence="6"/>
<keyword evidence="9" id="KW-1185">Reference proteome</keyword>
<dbReference type="GeneID" id="7200419"/>
<organism evidence="8 9">
    <name type="scientific">Phaeodactylum tricornutum (strain CCAP 1055/1)</name>
    <dbReference type="NCBI Taxonomy" id="556484"/>
    <lineage>
        <taxon>Eukaryota</taxon>
        <taxon>Sar</taxon>
        <taxon>Stramenopiles</taxon>
        <taxon>Ochrophyta</taxon>
        <taxon>Bacillariophyta</taxon>
        <taxon>Bacillariophyceae</taxon>
        <taxon>Bacillariophycidae</taxon>
        <taxon>Naviculales</taxon>
        <taxon>Phaeodactylaceae</taxon>
        <taxon>Phaeodactylum</taxon>
    </lineage>
</organism>
<evidence type="ECO:0000313" key="8">
    <source>
        <dbReference type="EMBL" id="EEC48723.1"/>
    </source>
</evidence>
<dbReference type="InterPro" id="IPR001406">
    <property type="entry name" value="PsdUridine_synth_TruA"/>
</dbReference>
<dbReference type="STRING" id="556484.B7FYG8"/>
<dbReference type="RefSeq" id="XP_002179737.1">
    <property type="nucleotide sequence ID" value="XM_002179701.1"/>
</dbReference>
<protein>
    <recommendedName>
        <fullName evidence="6">tRNA pseudouridine synthase</fullName>
        <ecNumber evidence="6">5.4.99.12</ecNumber>
    </recommendedName>
</protein>
<evidence type="ECO:0000313" key="9">
    <source>
        <dbReference type="Proteomes" id="UP000000759"/>
    </source>
</evidence>
<feature type="domain" description="Pseudouridine synthase I TruA alpha/beta" evidence="7">
    <location>
        <begin position="113"/>
        <end position="216"/>
    </location>
</feature>
<dbReference type="GO" id="GO:0005634">
    <property type="term" value="C:nucleus"/>
    <property type="evidence" value="ECO:0007669"/>
    <property type="project" value="TreeGrafter"/>
</dbReference>
<dbReference type="SUPFAM" id="SSF55120">
    <property type="entry name" value="Pseudouridine synthase"/>
    <property type="match status" value="1"/>
</dbReference>
<dbReference type="InterPro" id="IPR020095">
    <property type="entry name" value="PsdUridine_synth_TruA_C"/>
</dbReference>
<dbReference type="Proteomes" id="UP000000759">
    <property type="component" value="Chromosome 7"/>
</dbReference>
<dbReference type="eggNOG" id="KOG2554">
    <property type="taxonomic scope" value="Eukaryota"/>
</dbReference>
<comment type="catalytic activity">
    <reaction evidence="6">
        <text>uridine(38/39/40) in tRNA = pseudouridine(38/39/40) in tRNA</text>
        <dbReference type="Rhea" id="RHEA:22376"/>
        <dbReference type="Rhea" id="RHEA-COMP:10085"/>
        <dbReference type="Rhea" id="RHEA-COMP:10087"/>
        <dbReference type="ChEBI" id="CHEBI:65314"/>
        <dbReference type="ChEBI" id="CHEBI:65315"/>
        <dbReference type="EC" id="5.4.99.12"/>
    </reaction>
</comment>
<dbReference type="Pfam" id="PF01416">
    <property type="entry name" value="PseudoU_synth_1"/>
    <property type="match status" value="1"/>
</dbReference>
<dbReference type="GO" id="GO:0005737">
    <property type="term" value="C:cytoplasm"/>
    <property type="evidence" value="ECO:0007669"/>
    <property type="project" value="TreeGrafter"/>
</dbReference>
<gene>
    <name evidence="8" type="ORF">PHATRDRAFT_5217</name>
</gene>
<dbReference type="InterPro" id="IPR020103">
    <property type="entry name" value="PsdUridine_synth_cat_dom_sf"/>
</dbReference>
<keyword evidence="3 6" id="KW-0413">Isomerase</keyword>
<dbReference type="PANTHER" id="PTHR11142:SF5">
    <property type="entry name" value="TRNA PSEUDOURIDINE(38_39) SYNTHASE"/>
    <property type="match status" value="1"/>
</dbReference>
<proteinExistence type="inferred from homology"/>
<name>B7FYG8_PHATC</name>